<dbReference type="Gene3D" id="3.40.50.1110">
    <property type="entry name" value="SGNH hydrolase"/>
    <property type="match status" value="2"/>
</dbReference>
<dbReference type="InterPro" id="IPR036514">
    <property type="entry name" value="SGNH_hydro_sf"/>
</dbReference>
<keyword evidence="1" id="KW-0472">Membrane</keyword>
<protein>
    <recommendedName>
        <fullName evidence="4">SGNH hydrolase-type esterase domain-containing protein</fullName>
    </recommendedName>
</protein>
<dbReference type="AlphaFoldDB" id="A0A9P7N591"/>
<organism evidence="2 3">
    <name type="scientific">Claviceps pusilla</name>
    <dbReference type="NCBI Taxonomy" id="123648"/>
    <lineage>
        <taxon>Eukaryota</taxon>
        <taxon>Fungi</taxon>
        <taxon>Dikarya</taxon>
        <taxon>Ascomycota</taxon>
        <taxon>Pezizomycotina</taxon>
        <taxon>Sordariomycetes</taxon>
        <taxon>Hypocreomycetidae</taxon>
        <taxon>Hypocreales</taxon>
        <taxon>Clavicipitaceae</taxon>
        <taxon>Claviceps</taxon>
    </lineage>
</organism>
<keyword evidence="3" id="KW-1185">Reference proteome</keyword>
<evidence type="ECO:0000313" key="2">
    <source>
        <dbReference type="EMBL" id="KAG5993886.1"/>
    </source>
</evidence>
<keyword evidence="1" id="KW-0812">Transmembrane</keyword>
<dbReference type="Proteomes" id="UP000748025">
    <property type="component" value="Unassembled WGS sequence"/>
</dbReference>
<dbReference type="GO" id="GO:0004622">
    <property type="term" value="F:phosphatidylcholine lysophospholipase activity"/>
    <property type="evidence" value="ECO:0007669"/>
    <property type="project" value="TreeGrafter"/>
</dbReference>
<gene>
    <name evidence="2" type="ORF">E4U43_003370</name>
</gene>
<dbReference type="PANTHER" id="PTHR30383">
    <property type="entry name" value="THIOESTERASE 1/PROTEASE 1/LYSOPHOSPHOLIPASE L1"/>
    <property type="match status" value="1"/>
</dbReference>
<name>A0A9P7N591_9HYPO</name>
<accession>A0A9P7N591</accession>
<proteinExistence type="predicted"/>
<evidence type="ECO:0000313" key="3">
    <source>
        <dbReference type="Proteomes" id="UP000748025"/>
    </source>
</evidence>
<sequence>MKRLVQLLLTSAHQLPLNGRNIESPFPLNPLPVIANPSDVAIKLGIELRILCVGDSITQGFLSETDGGDGNGFRLRLRDKLHYDNVVFAGTEFTNSGSMSDGYYSRATGLFQESIPSIVQRQLDNGHHVLAVNFTNFPASKLRDCIHPTNEGYRLLGDYWYDALSQVPKAWIQPPIGRDPERSLAAPALIVTHMLGLLLFGLGMSILSFWVR</sequence>
<reference evidence="2" key="1">
    <citation type="journal article" date="2020" name="bioRxiv">
        <title>Whole genome comparisons of ergot fungi reveals the divergence and evolution of species within the genus Claviceps are the result of varying mechanisms driving genome evolution and host range expansion.</title>
        <authorList>
            <person name="Wyka S.A."/>
            <person name="Mondo S.J."/>
            <person name="Liu M."/>
            <person name="Dettman J."/>
            <person name="Nalam V."/>
            <person name="Broders K.D."/>
        </authorList>
    </citation>
    <scope>NUCLEOTIDE SEQUENCE</scope>
    <source>
        <strain evidence="2">CCC 602</strain>
    </source>
</reference>
<dbReference type="InterPro" id="IPR051532">
    <property type="entry name" value="Ester_Hydrolysis_Enzymes"/>
</dbReference>
<dbReference type="EMBL" id="SRPW01002302">
    <property type="protein sequence ID" value="KAG5993886.1"/>
    <property type="molecule type" value="Genomic_DNA"/>
</dbReference>
<comment type="caution">
    <text evidence="2">The sequence shown here is derived from an EMBL/GenBank/DDBJ whole genome shotgun (WGS) entry which is preliminary data.</text>
</comment>
<dbReference type="PANTHER" id="PTHR30383:SF5">
    <property type="entry name" value="SGNH HYDROLASE-TYPE ESTERASE DOMAIN-CONTAINING PROTEIN"/>
    <property type="match status" value="1"/>
</dbReference>
<evidence type="ECO:0008006" key="4">
    <source>
        <dbReference type="Google" id="ProtNLM"/>
    </source>
</evidence>
<feature type="transmembrane region" description="Helical" evidence="1">
    <location>
        <begin position="184"/>
        <end position="211"/>
    </location>
</feature>
<keyword evidence="1" id="KW-1133">Transmembrane helix</keyword>
<dbReference type="SUPFAM" id="SSF52266">
    <property type="entry name" value="SGNH hydrolase"/>
    <property type="match status" value="1"/>
</dbReference>
<dbReference type="OrthoDB" id="2119228at2759"/>
<evidence type="ECO:0000256" key="1">
    <source>
        <dbReference type="SAM" id="Phobius"/>
    </source>
</evidence>